<proteinExistence type="predicted"/>
<comment type="caution">
    <text evidence="3">The sequence shown here is derived from an EMBL/GenBank/DDBJ whole genome shotgun (WGS) entry which is preliminary data.</text>
</comment>
<evidence type="ECO:0000313" key="4">
    <source>
        <dbReference type="Proteomes" id="UP000297737"/>
    </source>
</evidence>
<dbReference type="SUPFAM" id="SSF53474">
    <property type="entry name" value="alpha/beta-Hydrolases"/>
    <property type="match status" value="1"/>
</dbReference>
<evidence type="ECO:0000256" key="1">
    <source>
        <dbReference type="ARBA" id="ARBA00022801"/>
    </source>
</evidence>
<dbReference type="InterPro" id="IPR049492">
    <property type="entry name" value="BD-FAE-like_dom"/>
</dbReference>
<dbReference type="Proteomes" id="UP000297737">
    <property type="component" value="Unassembled WGS sequence"/>
</dbReference>
<dbReference type="OrthoDB" id="9771666at2"/>
<keyword evidence="1 3" id="KW-0378">Hydrolase</keyword>
<dbReference type="Gene3D" id="3.40.50.1820">
    <property type="entry name" value="alpha/beta hydrolase"/>
    <property type="match status" value="1"/>
</dbReference>
<evidence type="ECO:0000259" key="2">
    <source>
        <dbReference type="Pfam" id="PF20434"/>
    </source>
</evidence>
<dbReference type="InterPro" id="IPR029058">
    <property type="entry name" value="AB_hydrolase_fold"/>
</dbReference>
<feature type="domain" description="BD-FAE-like" evidence="2">
    <location>
        <begin position="64"/>
        <end position="246"/>
    </location>
</feature>
<dbReference type="AlphaFoldDB" id="A0A4Y9ER47"/>
<organism evidence="3 4">
    <name type="scientific">Glacieibacterium arshaanense</name>
    <dbReference type="NCBI Taxonomy" id="2511025"/>
    <lineage>
        <taxon>Bacteria</taxon>
        <taxon>Pseudomonadati</taxon>
        <taxon>Pseudomonadota</taxon>
        <taxon>Alphaproteobacteria</taxon>
        <taxon>Sphingomonadales</taxon>
        <taxon>Sphingosinicellaceae</taxon>
        <taxon>Glacieibacterium</taxon>
    </lineage>
</organism>
<protein>
    <submittedName>
        <fullName evidence="3">Alpha/beta hydrolase</fullName>
    </submittedName>
</protein>
<dbReference type="InterPro" id="IPR050300">
    <property type="entry name" value="GDXG_lipolytic_enzyme"/>
</dbReference>
<name>A0A4Y9ER47_9SPHN</name>
<keyword evidence="4" id="KW-1185">Reference proteome</keyword>
<reference evidence="3 4" key="1">
    <citation type="submission" date="2019-02" db="EMBL/GenBank/DDBJ databases">
        <title>Polymorphobacter sp. isolated from the lake at the Tibet of China.</title>
        <authorList>
            <person name="Li A."/>
        </authorList>
    </citation>
    <scope>NUCLEOTIDE SEQUENCE [LARGE SCALE GENOMIC DNA]</scope>
    <source>
        <strain evidence="3 4">DJ1R-1</strain>
    </source>
</reference>
<evidence type="ECO:0000313" key="3">
    <source>
        <dbReference type="EMBL" id="TFU06101.1"/>
    </source>
</evidence>
<dbReference type="Pfam" id="PF20434">
    <property type="entry name" value="BD-FAE"/>
    <property type="match status" value="1"/>
</dbReference>
<dbReference type="EMBL" id="SIHO01000001">
    <property type="protein sequence ID" value="TFU06101.1"/>
    <property type="molecule type" value="Genomic_DNA"/>
</dbReference>
<dbReference type="GO" id="GO:0016787">
    <property type="term" value="F:hydrolase activity"/>
    <property type="evidence" value="ECO:0007669"/>
    <property type="project" value="UniProtKB-KW"/>
</dbReference>
<dbReference type="RefSeq" id="WP_135244825.1">
    <property type="nucleotide sequence ID" value="NZ_SIHO01000001.1"/>
</dbReference>
<sequence>MLLSRRSLMLGGGAATLAAGGYALLNPSKLLPVLDFVDRVMPGDAPTTHVAANVSFGADPRQRLDVYAPAKRKGALPVVLFFYGGSWSSGRRQDYGFAGRAFASRGFVTVVPDYRLVPQVHFPGFVQDGAAALEWVRGHIGGLGGDAARIGVSGHSAGAYNAAMLALDPQFGVAADVRAFVGLAGPYDFYPFTTPSAQAAFGNAPEPALTQPVSFAHAGAPPSLLLSGTADTTVRPRNSKRLAAALTQAGSPVTQKLYPDVGHSGIVMALARPFRHIASVLDDAGDFFTTHL</sequence>
<gene>
    <name evidence="3" type="ORF">EUV02_03555</name>
</gene>
<dbReference type="PANTHER" id="PTHR48081">
    <property type="entry name" value="AB HYDROLASE SUPERFAMILY PROTEIN C4A8.06C"/>
    <property type="match status" value="1"/>
</dbReference>
<accession>A0A4Y9ER47</accession>
<dbReference type="PANTHER" id="PTHR48081:SF9">
    <property type="entry name" value="CARBOXYLESTERASE"/>
    <property type="match status" value="1"/>
</dbReference>